<dbReference type="InterPro" id="IPR017871">
    <property type="entry name" value="ABC_transporter-like_CS"/>
</dbReference>
<evidence type="ECO:0000256" key="3">
    <source>
        <dbReference type="ARBA" id="ARBA00022741"/>
    </source>
</evidence>
<organism evidence="6 7">
    <name type="scientific">Allorhizobium terrae</name>
    <dbReference type="NCBI Taxonomy" id="1848972"/>
    <lineage>
        <taxon>Bacteria</taxon>
        <taxon>Pseudomonadati</taxon>
        <taxon>Pseudomonadota</taxon>
        <taxon>Alphaproteobacteria</taxon>
        <taxon>Hyphomicrobiales</taxon>
        <taxon>Rhizobiaceae</taxon>
        <taxon>Rhizobium/Agrobacterium group</taxon>
        <taxon>Allorhizobium</taxon>
    </lineage>
</organism>
<dbReference type="Pfam" id="PF00005">
    <property type="entry name" value="ABC_tran"/>
    <property type="match status" value="1"/>
</dbReference>
<dbReference type="InterPro" id="IPR003593">
    <property type="entry name" value="AAA+_ATPase"/>
</dbReference>
<dbReference type="SMART" id="SM00382">
    <property type="entry name" value="AAA"/>
    <property type="match status" value="1"/>
</dbReference>
<keyword evidence="4 6" id="KW-0067">ATP-binding</keyword>
<evidence type="ECO:0000313" key="6">
    <source>
        <dbReference type="EMBL" id="THF48117.1"/>
    </source>
</evidence>
<dbReference type="InterPro" id="IPR027417">
    <property type="entry name" value="P-loop_NTPase"/>
</dbReference>
<dbReference type="PANTHER" id="PTHR42794:SF2">
    <property type="entry name" value="ABC TRANSPORTER ATP-BINDING PROTEIN"/>
    <property type="match status" value="1"/>
</dbReference>
<dbReference type="GO" id="GO:0016887">
    <property type="term" value="F:ATP hydrolysis activity"/>
    <property type="evidence" value="ECO:0007669"/>
    <property type="project" value="InterPro"/>
</dbReference>
<feature type="domain" description="ABC transporter" evidence="5">
    <location>
        <begin position="1"/>
        <end position="219"/>
    </location>
</feature>
<dbReference type="CDD" id="cd03214">
    <property type="entry name" value="ABC_Iron-Siderophores_B12_Hemin"/>
    <property type="match status" value="1"/>
</dbReference>
<gene>
    <name evidence="6" type="ORF">E6C51_16190</name>
</gene>
<dbReference type="Proteomes" id="UP000310754">
    <property type="component" value="Unassembled WGS sequence"/>
</dbReference>
<evidence type="ECO:0000313" key="7">
    <source>
        <dbReference type="Proteomes" id="UP000310754"/>
    </source>
</evidence>
<evidence type="ECO:0000256" key="1">
    <source>
        <dbReference type="ARBA" id="ARBA00005417"/>
    </source>
</evidence>
<comment type="similarity">
    <text evidence="1">Belongs to the ABC transporter superfamily.</text>
</comment>
<comment type="caution">
    <text evidence="6">The sequence shown here is derived from an EMBL/GenBank/DDBJ whole genome shotgun (WGS) entry which is preliminary data.</text>
</comment>
<dbReference type="PROSITE" id="PS00211">
    <property type="entry name" value="ABC_TRANSPORTER_1"/>
    <property type="match status" value="1"/>
</dbReference>
<dbReference type="PANTHER" id="PTHR42794">
    <property type="entry name" value="HEMIN IMPORT ATP-BINDING PROTEIN HMUV"/>
    <property type="match status" value="1"/>
</dbReference>
<sequence>MLHSINLSIQPGDRLAIVGPNGAGKTTLLRCLYRAVQPSEGRVLLDGQNFASLSAREIAQRIAVVVQETPASFPFTVEDIVMMGRIPWRKGLGSNTNENRAKAHHAMEHLNLRGMEKRSFGTLSGGEKQRVLVARALAQEPQLLILDEPSNHLDIRNQLEILDLLAGLGITIITTLHDINLAAGFATKAAILHKGEMTAYGPPKDVLTPQHISSAFGVKTHAHAVSDGDNHHFSFALNS</sequence>
<dbReference type="FunFam" id="3.40.50.300:FF:000134">
    <property type="entry name" value="Iron-enterobactin ABC transporter ATP-binding protein"/>
    <property type="match status" value="1"/>
</dbReference>
<keyword evidence="3" id="KW-0547">Nucleotide-binding</keyword>
<dbReference type="GO" id="GO:0005524">
    <property type="term" value="F:ATP binding"/>
    <property type="evidence" value="ECO:0007669"/>
    <property type="project" value="UniProtKB-KW"/>
</dbReference>
<dbReference type="InterPro" id="IPR003439">
    <property type="entry name" value="ABC_transporter-like_ATP-bd"/>
</dbReference>
<evidence type="ECO:0000256" key="2">
    <source>
        <dbReference type="ARBA" id="ARBA00022448"/>
    </source>
</evidence>
<dbReference type="PROSITE" id="PS50893">
    <property type="entry name" value="ABC_TRANSPORTER_2"/>
    <property type="match status" value="1"/>
</dbReference>
<keyword evidence="7" id="KW-1185">Reference proteome</keyword>
<dbReference type="SUPFAM" id="SSF52540">
    <property type="entry name" value="P-loop containing nucleoside triphosphate hydrolases"/>
    <property type="match status" value="1"/>
</dbReference>
<evidence type="ECO:0000256" key="4">
    <source>
        <dbReference type="ARBA" id="ARBA00022840"/>
    </source>
</evidence>
<keyword evidence="2" id="KW-0813">Transport</keyword>
<proteinExistence type="inferred from homology"/>
<dbReference type="AlphaFoldDB" id="A0A4S3ZRC5"/>
<reference evidence="6 7" key="1">
    <citation type="submission" date="2019-04" db="EMBL/GenBank/DDBJ databases">
        <title>Rhizobium terrae sp. nov., isolated from a paddy soil.</title>
        <authorList>
            <person name="Lin S.-Y."/>
            <person name="Hameed A."/>
            <person name="Huang H.-I."/>
            <person name="Young C.-C."/>
        </authorList>
    </citation>
    <scope>NUCLEOTIDE SEQUENCE [LARGE SCALE GENOMIC DNA]</scope>
    <source>
        <strain evidence="6 7">CC-HIH110</strain>
    </source>
</reference>
<dbReference type="Gene3D" id="3.40.50.300">
    <property type="entry name" value="P-loop containing nucleotide triphosphate hydrolases"/>
    <property type="match status" value="1"/>
</dbReference>
<protein>
    <submittedName>
        <fullName evidence="6">ABC transporter ATP-binding protein</fullName>
    </submittedName>
</protein>
<name>A0A4S3ZRC5_9HYPH</name>
<accession>A0A4S3ZRC5</accession>
<evidence type="ECO:0000259" key="5">
    <source>
        <dbReference type="PROSITE" id="PS50893"/>
    </source>
</evidence>
<dbReference type="EMBL" id="SSOA01000010">
    <property type="protein sequence ID" value="THF48117.1"/>
    <property type="molecule type" value="Genomic_DNA"/>
</dbReference>